<organism evidence="2 3">
    <name type="scientific">Aphis gossypii</name>
    <name type="common">Cotton aphid</name>
    <dbReference type="NCBI Taxonomy" id="80765"/>
    <lineage>
        <taxon>Eukaryota</taxon>
        <taxon>Metazoa</taxon>
        <taxon>Ecdysozoa</taxon>
        <taxon>Arthropoda</taxon>
        <taxon>Hexapoda</taxon>
        <taxon>Insecta</taxon>
        <taxon>Pterygota</taxon>
        <taxon>Neoptera</taxon>
        <taxon>Paraneoptera</taxon>
        <taxon>Hemiptera</taxon>
        <taxon>Sternorrhyncha</taxon>
        <taxon>Aphidomorpha</taxon>
        <taxon>Aphidoidea</taxon>
        <taxon>Aphididae</taxon>
        <taxon>Aphidini</taxon>
        <taxon>Aphis</taxon>
        <taxon>Aphis</taxon>
    </lineage>
</organism>
<sequence length="331" mass="38124">MAGSIADNAKVYSKVFKYVPPTPPAHLMNSTNFTLHFNNRKFIHIGIDPTDNFNVRVHIITSSRYVNISPDLLRRVFSMMGHILSFILDQTVKYKRTIFLESDILKLSSMVYSGENVLVIETKNQEGCRILLNRADLLQMQELEWCIFDSINQKCTITRPKILNHVDEFGAYIKEITATAPPENVEEMINVIKNVKVYQNIPMKRIYANQVKMFAAVQLAEICETRRNAKDMDELNENLSMMSPISPLSPRFSPINMEPYTQTNMEPYTQTNMEPYTQTFDMINHADDKSDNANNGFDQNDGPDFFDTTPTSSSTYTHYPATVRKTKRRLF</sequence>
<feature type="compositionally biased region" description="Low complexity" evidence="1">
    <location>
        <begin position="308"/>
        <end position="320"/>
    </location>
</feature>
<keyword evidence="3" id="KW-1185">Reference proteome</keyword>
<evidence type="ECO:0000313" key="3">
    <source>
        <dbReference type="Proteomes" id="UP001154329"/>
    </source>
</evidence>
<dbReference type="Proteomes" id="UP001154329">
    <property type="component" value="Chromosome 1"/>
</dbReference>
<dbReference type="AlphaFoldDB" id="A0A9P0ILE9"/>
<feature type="region of interest" description="Disordered" evidence="1">
    <location>
        <begin position="288"/>
        <end position="320"/>
    </location>
</feature>
<protein>
    <submittedName>
        <fullName evidence="2">Uncharacterized protein</fullName>
    </submittedName>
</protein>
<evidence type="ECO:0000256" key="1">
    <source>
        <dbReference type="SAM" id="MobiDB-lite"/>
    </source>
</evidence>
<gene>
    <name evidence="2" type="ORF">APHIGO_LOCUS591</name>
</gene>
<proteinExistence type="predicted"/>
<reference evidence="2" key="1">
    <citation type="submission" date="2022-02" db="EMBL/GenBank/DDBJ databases">
        <authorList>
            <person name="King R."/>
        </authorList>
    </citation>
    <scope>NUCLEOTIDE SEQUENCE</scope>
</reference>
<name>A0A9P0ILE9_APHGO</name>
<accession>A0A9P0ILE9</accession>
<evidence type="ECO:0000313" key="2">
    <source>
        <dbReference type="EMBL" id="CAH1708900.1"/>
    </source>
</evidence>
<dbReference type="EMBL" id="OU899034">
    <property type="protein sequence ID" value="CAH1708900.1"/>
    <property type="molecule type" value="Genomic_DNA"/>
</dbReference>
<reference evidence="2" key="2">
    <citation type="submission" date="2022-10" db="EMBL/GenBank/DDBJ databases">
        <authorList>
            <consortium name="ENA_rothamsted_submissions"/>
            <consortium name="culmorum"/>
            <person name="King R."/>
        </authorList>
    </citation>
    <scope>NUCLEOTIDE SEQUENCE</scope>
</reference>